<sequence length="159" mass="18864">MENKSPMESHEDHKEWRQETEMDVIEKSEGVNLLTHETNCVLKRPKKDDKERRRLMEFKGNFENAKRKQSLYYGQSKMSFSSSLPFVNLLFSFKELKSFVFLERRLFAYDPLKCKRINEASRTLSWTVGQPTAIGRYRVLQEFLGRGLLRMVGPTYSQR</sequence>
<gene>
    <name evidence="1" type="ORF">M9H77_06800</name>
</gene>
<name>A0ACC0BT52_CATRO</name>
<evidence type="ECO:0000313" key="2">
    <source>
        <dbReference type="Proteomes" id="UP001060085"/>
    </source>
</evidence>
<accession>A0ACC0BT52</accession>
<keyword evidence="2" id="KW-1185">Reference proteome</keyword>
<reference evidence="2" key="1">
    <citation type="journal article" date="2023" name="Nat. Plants">
        <title>Single-cell RNA sequencing provides a high-resolution roadmap for understanding the multicellular compartmentation of specialized metabolism.</title>
        <authorList>
            <person name="Sun S."/>
            <person name="Shen X."/>
            <person name="Li Y."/>
            <person name="Li Y."/>
            <person name="Wang S."/>
            <person name="Li R."/>
            <person name="Zhang H."/>
            <person name="Shen G."/>
            <person name="Guo B."/>
            <person name="Wei J."/>
            <person name="Xu J."/>
            <person name="St-Pierre B."/>
            <person name="Chen S."/>
            <person name="Sun C."/>
        </authorList>
    </citation>
    <scope>NUCLEOTIDE SEQUENCE [LARGE SCALE GENOMIC DNA]</scope>
</reference>
<organism evidence="1 2">
    <name type="scientific">Catharanthus roseus</name>
    <name type="common">Madagascar periwinkle</name>
    <name type="synonym">Vinca rosea</name>
    <dbReference type="NCBI Taxonomy" id="4058"/>
    <lineage>
        <taxon>Eukaryota</taxon>
        <taxon>Viridiplantae</taxon>
        <taxon>Streptophyta</taxon>
        <taxon>Embryophyta</taxon>
        <taxon>Tracheophyta</taxon>
        <taxon>Spermatophyta</taxon>
        <taxon>Magnoliopsida</taxon>
        <taxon>eudicotyledons</taxon>
        <taxon>Gunneridae</taxon>
        <taxon>Pentapetalae</taxon>
        <taxon>asterids</taxon>
        <taxon>lamiids</taxon>
        <taxon>Gentianales</taxon>
        <taxon>Apocynaceae</taxon>
        <taxon>Rauvolfioideae</taxon>
        <taxon>Vinceae</taxon>
        <taxon>Catharanthinae</taxon>
        <taxon>Catharanthus</taxon>
    </lineage>
</organism>
<evidence type="ECO:0000313" key="1">
    <source>
        <dbReference type="EMBL" id="KAI5675850.1"/>
    </source>
</evidence>
<dbReference type="EMBL" id="CM044702">
    <property type="protein sequence ID" value="KAI5675850.1"/>
    <property type="molecule type" value="Genomic_DNA"/>
</dbReference>
<proteinExistence type="predicted"/>
<protein>
    <submittedName>
        <fullName evidence="1">Uncharacterized protein</fullName>
    </submittedName>
</protein>
<dbReference type="Proteomes" id="UP001060085">
    <property type="component" value="Linkage Group LG02"/>
</dbReference>
<comment type="caution">
    <text evidence="1">The sequence shown here is derived from an EMBL/GenBank/DDBJ whole genome shotgun (WGS) entry which is preliminary data.</text>
</comment>